<feature type="transmembrane region" description="Helical" evidence="2">
    <location>
        <begin position="88"/>
        <end position="112"/>
    </location>
</feature>
<comment type="caution">
    <text evidence="4">The sequence shown here is derived from an EMBL/GenBank/DDBJ whole genome shotgun (WGS) entry which is preliminary data.</text>
</comment>
<dbReference type="Pfam" id="PF06580">
    <property type="entry name" value="His_kinase"/>
    <property type="match status" value="1"/>
</dbReference>
<feature type="domain" description="Signal transduction histidine kinase internal region" evidence="3">
    <location>
        <begin position="167"/>
        <end position="244"/>
    </location>
</feature>
<dbReference type="Proteomes" id="UP001356308">
    <property type="component" value="Unassembled WGS sequence"/>
</dbReference>
<feature type="transmembrane region" description="Helical" evidence="2">
    <location>
        <begin position="55"/>
        <end position="76"/>
    </location>
</feature>
<evidence type="ECO:0000259" key="3">
    <source>
        <dbReference type="Pfam" id="PF06580"/>
    </source>
</evidence>
<keyword evidence="1" id="KW-0175">Coiled coil</keyword>
<keyword evidence="2" id="KW-0812">Transmembrane</keyword>
<evidence type="ECO:0000313" key="4">
    <source>
        <dbReference type="EMBL" id="MEE1975095.1"/>
    </source>
</evidence>
<keyword evidence="4" id="KW-0418">Kinase</keyword>
<dbReference type="InterPro" id="IPR050640">
    <property type="entry name" value="Bact_2-comp_sensor_kinase"/>
</dbReference>
<reference evidence="4 5" key="1">
    <citation type="submission" date="2024-01" db="EMBL/GenBank/DDBJ databases">
        <title>Maribacter spp. originated from different algae showed divergent polysaccharides utilization ability.</title>
        <authorList>
            <person name="Wang H."/>
            <person name="Wu Y."/>
        </authorList>
    </citation>
    <scope>NUCLEOTIDE SEQUENCE [LARGE SCALE GENOMIC DNA]</scope>
    <source>
        <strain evidence="4 5">PR1</strain>
    </source>
</reference>
<protein>
    <submittedName>
        <fullName evidence="4">Histidine kinase</fullName>
    </submittedName>
</protein>
<accession>A0ABU7IQ65</accession>
<dbReference type="InterPro" id="IPR010559">
    <property type="entry name" value="Sig_transdc_His_kin_internal"/>
</dbReference>
<keyword evidence="4" id="KW-0808">Transferase</keyword>
<gene>
    <name evidence="4" type="ORF">V1I91_03380</name>
</gene>
<organism evidence="4 5">
    <name type="scientific">Maribacter cobaltidurans</name>
    <dbReference type="NCBI Taxonomy" id="1178778"/>
    <lineage>
        <taxon>Bacteria</taxon>
        <taxon>Pseudomonadati</taxon>
        <taxon>Bacteroidota</taxon>
        <taxon>Flavobacteriia</taxon>
        <taxon>Flavobacteriales</taxon>
        <taxon>Flavobacteriaceae</taxon>
        <taxon>Maribacter</taxon>
    </lineage>
</organism>
<feature type="transmembrane region" description="Helical" evidence="2">
    <location>
        <begin position="124"/>
        <end position="143"/>
    </location>
</feature>
<evidence type="ECO:0000256" key="1">
    <source>
        <dbReference type="SAM" id="Coils"/>
    </source>
</evidence>
<dbReference type="PANTHER" id="PTHR34220">
    <property type="entry name" value="SENSOR HISTIDINE KINASE YPDA"/>
    <property type="match status" value="1"/>
</dbReference>
<evidence type="ECO:0000313" key="5">
    <source>
        <dbReference type="Proteomes" id="UP001356308"/>
    </source>
</evidence>
<proteinExistence type="predicted"/>
<dbReference type="RefSeq" id="WP_272649911.1">
    <property type="nucleotide sequence ID" value="NZ_JAZDDG010000001.1"/>
</dbReference>
<dbReference type="GO" id="GO:0016301">
    <property type="term" value="F:kinase activity"/>
    <property type="evidence" value="ECO:0007669"/>
    <property type="project" value="UniProtKB-KW"/>
</dbReference>
<feature type="transmembrane region" description="Helical" evidence="2">
    <location>
        <begin position="15"/>
        <end position="35"/>
    </location>
</feature>
<keyword evidence="2" id="KW-0472">Membrane</keyword>
<feature type="coiled-coil region" evidence="1">
    <location>
        <begin position="140"/>
        <end position="174"/>
    </location>
</feature>
<keyword evidence="2" id="KW-1133">Transmembrane helix</keyword>
<keyword evidence="5" id="KW-1185">Reference proteome</keyword>
<dbReference type="PANTHER" id="PTHR34220:SF7">
    <property type="entry name" value="SENSOR HISTIDINE KINASE YPDA"/>
    <property type="match status" value="1"/>
</dbReference>
<name>A0ABU7IQ65_9FLAO</name>
<sequence>MYIATMYKPVKNGQIIKVSLLLALLISLPRSIYLYNLFSDGNMDLSGDLVIDFTYRYVFFALFSWIVLQLNTNLAYLRFNGSTSVRTIILILTNILILLVFLAIFNFLFPWVTGEEVSERTRGFSNFNYTVLMVVLFFISRVLRLQIDQQESKLENERLKQQNLQNELAALKNQIDPHFLFNSLNSLTSLIRENKPATQFVNKLSHMYRYILQSGDSDMVTLKEELKFLQSYAYLIETRYRDRFNLNIEIGDNYLDEKVPPLALQLLVENAVKHNEISASHPLYVNIFQNNGSLFVENKIRPRTNLAEGTKNGLANLKKRYELLLKQQLTIRTDNDTFSVELPLTKEP</sequence>
<dbReference type="EMBL" id="JAZDDG010000001">
    <property type="protein sequence ID" value="MEE1975095.1"/>
    <property type="molecule type" value="Genomic_DNA"/>
</dbReference>
<evidence type="ECO:0000256" key="2">
    <source>
        <dbReference type="SAM" id="Phobius"/>
    </source>
</evidence>